<evidence type="ECO:0000313" key="3">
    <source>
        <dbReference type="Proteomes" id="UP000242146"/>
    </source>
</evidence>
<evidence type="ECO:0000256" key="1">
    <source>
        <dbReference type="SAM" id="MobiDB-lite"/>
    </source>
</evidence>
<organism evidence="2 3">
    <name type="scientific">Hesseltinella vesiculosa</name>
    <dbReference type="NCBI Taxonomy" id="101127"/>
    <lineage>
        <taxon>Eukaryota</taxon>
        <taxon>Fungi</taxon>
        <taxon>Fungi incertae sedis</taxon>
        <taxon>Mucoromycota</taxon>
        <taxon>Mucoromycotina</taxon>
        <taxon>Mucoromycetes</taxon>
        <taxon>Mucorales</taxon>
        <taxon>Cunninghamellaceae</taxon>
        <taxon>Hesseltinella</taxon>
    </lineage>
</organism>
<sequence>MEPPSSTSQSSLRLDNQVQRKKRYAANVLQRYSFQALYSIQHQQSLAKTRLDMMRTMTNLSKPVEEKSRTRQTSLPRIERSNQ</sequence>
<dbReference type="Proteomes" id="UP000242146">
    <property type="component" value="Unassembled WGS sequence"/>
</dbReference>
<name>A0A1X2GMQ7_9FUNG</name>
<comment type="caution">
    <text evidence="2">The sequence shown here is derived from an EMBL/GenBank/DDBJ whole genome shotgun (WGS) entry which is preliminary data.</text>
</comment>
<gene>
    <name evidence="2" type="ORF">DM01DRAFT_1372470</name>
</gene>
<dbReference type="OrthoDB" id="2381563at2759"/>
<reference evidence="2 3" key="1">
    <citation type="submission" date="2016-07" db="EMBL/GenBank/DDBJ databases">
        <title>Pervasive Adenine N6-methylation of Active Genes in Fungi.</title>
        <authorList>
            <consortium name="DOE Joint Genome Institute"/>
            <person name="Mondo S.J."/>
            <person name="Dannebaum R.O."/>
            <person name="Kuo R.C."/>
            <person name="Labutti K."/>
            <person name="Haridas S."/>
            <person name="Kuo A."/>
            <person name="Salamov A."/>
            <person name="Ahrendt S.R."/>
            <person name="Lipzen A."/>
            <person name="Sullivan W."/>
            <person name="Andreopoulos W.B."/>
            <person name="Clum A."/>
            <person name="Lindquist E."/>
            <person name="Daum C."/>
            <person name="Ramamoorthy G.K."/>
            <person name="Gryganskyi A."/>
            <person name="Culley D."/>
            <person name="Magnuson J.K."/>
            <person name="James T.Y."/>
            <person name="O'Malley M.A."/>
            <person name="Stajich J.E."/>
            <person name="Spatafora J.W."/>
            <person name="Visel A."/>
            <person name="Grigoriev I.V."/>
        </authorList>
    </citation>
    <scope>NUCLEOTIDE SEQUENCE [LARGE SCALE GENOMIC DNA]</scope>
    <source>
        <strain evidence="2 3">NRRL 3301</strain>
    </source>
</reference>
<dbReference type="AlphaFoldDB" id="A0A1X2GMQ7"/>
<proteinExistence type="predicted"/>
<accession>A0A1X2GMQ7</accession>
<evidence type="ECO:0000313" key="2">
    <source>
        <dbReference type="EMBL" id="ORX57439.1"/>
    </source>
</evidence>
<protein>
    <submittedName>
        <fullName evidence="2">Uncharacterized protein</fullName>
    </submittedName>
</protein>
<keyword evidence="3" id="KW-1185">Reference proteome</keyword>
<feature type="region of interest" description="Disordered" evidence="1">
    <location>
        <begin position="58"/>
        <end position="83"/>
    </location>
</feature>
<dbReference type="EMBL" id="MCGT01000008">
    <property type="protein sequence ID" value="ORX57439.1"/>
    <property type="molecule type" value="Genomic_DNA"/>
</dbReference>